<evidence type="ECO:0000256" key="6">
    <source>
        <dbReference type="SAM" id="Phobius"/>
    </source>
</evidence>
<dbReference type="RefSeq" id="WP_316968146.1">
    <property type="nucleotide sequence ID" value="NZ_JARFPL010000005.1"/>
</dbReference>
<keyword evidence="2" id="KW-1003">Cell membrane</keyword>
<evidence type="ECO:0000256" key="5">
    <source>
        <dbReference type="ARBA" id="ARBA00023136"/>
    </source>
</evidence>
<dbReference type="Pfam" id="PF02361">
    <property type="entry name" value="CbiQ"/>
    <property type="match status" value="1"/>
</dbReference>
<dbReference type="Proteomes" id="UP001215956">
    <property type="component" value="Unassembled WGS sequence"/>
</dbReference>
<dbReference type="NCBIfam" id="TIGR02454">
    <property type="entry name" value="ECF_T_CbiQ"/>
    <property type="match status" value="1"/>
</dbReference>
<proteinExistence type="predicted"/>
<keyword evidence="4 6" id="KW-1133">Transmembrane helix</keyword>
<accession>A0ABT5XCQ1</accession>
<evidence type="ECO:0000256" key="3">
    <source>
        <dbReference type="ARBA" id="ARBA00022692"/>
    </source>
</evidence>
<dbReference type="PANTHER" id="PTHR34857:SF2">
    <property type="entry name" value="SLL0384 PROTEIN"/>
    <property type="match status" value="1"/>
</dbReference>
<evidence type="ECO:0000313" key="8">
    <source>
        <dbReference type="Proteomes" id="UP001215956"/>
    </source>
</evidence>
<evidence type="ECO:0000256" key="2">
    <source>
        <dbReference type="ARBA" id="ARBA00022475"/>
    </source>
</evidence>
<reference evidence="7 8" key="1">
    <citation type="submission" date="2023-03" db="EMBL/GenBank/DDBJ databases">
        <title>Whole genome sequencing of Methanotrichaceae archaeon M04Ac.</title>
        <authorList>
            <person name="Khomyakova M.A."/>
            <person name="Merkel A.Y."/>
            <person name="Slobodkin A.I."/>
        </authorList>
    </citation>
    <scope>NUCLEOTIDE SEQUENCE [LARGE SCALE GENOMIC DNA]</scope>
    <source>
        <strain evidence="7 8">M04Ac</strain>
    </source>
</reference>
<dbReference type="PANTHER" id="PTHR34857">
    <property type="entry name" value="SLL0384 PROTEIN"/>
    <property type="match status" value="1"/>
</dbReference>
<dbReference type="InterPro" id="IPR051611">
    <property type="entry name" value="ECF_transporter_component"/>
</dbReference>
<feature type="transmembrane region" description="Helical" evidence="6">
    <location>
        <begin position="28"/>
        <end position="57"/>
    </location>
</feature>
<protein>
    <submittedName>
        <fullName evidence="7">Cobalt ECF transporter T component CbiQ</fullName>
    </submittedName>
</protein>
<feature type="transmembrane region" description="Helical" evidence="6">
    <location>
        <begin position="69"/>
        <end position="85"/>
    </location>
</feature>
<sequence length="259" mass="28521">MSGLDIDGHAGIDSPIHRWDPRAKIASILILIFSVVMVESISVALLGLALSVAILLASRLPLREVARRVRWPVIFLLPIFFILPFTGGGERTVVISTVDLSLDGIFLGSLILTRGVAAVILAYPLFATSPFNITVQAMRGLKMPEVTAQIFLFTYRYLFLLREEMISIEKSLASKSFAKKTDLRTARVIGTALGMLFVRSYERSERIYRAMVSRGYEGTLPSTVKFEMKGGDWAKSFAVTGAALMLQIIDFASTQGVII</sequence>
<evidence type="ECO:0000256" key="4">
    <source>
        <dbReference type="ARBA" id="ARBA00022989"/>
    </source>
</evidence>
<dbReference type="CDD" id="cd16914">
    <property type="entry name" value="EcfT"/>
    <property type="match status" value="1"/>
</dbReference>
<dbReference type="InterPro" id="IPR003339">
    <property type="entry name" value="ABC/ECF_trnsptr_transmembrane"/>
</dbReference>
<comment type="subcellular location">
    <subcellularLocation>
        <location evidence="1">Cell membrane</location>
        <topology evidence="1">Multi-pass membrane protein</topology>
    </subcellularLocation>
</comment>
<dbReference type="EMBL" id="JARFPL010000005">
    <property type="protein sequence ID" value="MDF0592435.1"/>
    <property type="molecule type" value="Genomic_DNA"/>
</dbReference>
<dbReference type="InterPro" id="IPR012809">
    <property type="entry name" value="ECF_CbiQ"/>
</dbReference>
<evidence type="ECO:0000256" key="1">
    <source>
        <dbReference type="ARBA" id="ARBA00004651"/>
    </source>
</evidence>
<keyword evidence="3 6" id="KW-0812">Transmembrane</keyword>
<name>A0ABT5XCQ1_9EURY</name>
<keyword evidence="5 6" id="KW-0472">Membrane</keyword>
<comment type="caution">
    <text evidence="7">The sequence shown here is derived from an EMBL/GenBank/DDBJ whole genome shotgun (WGS) entry which is preliminary data.</text>
</comment>
<keyword evidence="8" id="KW-1185">Reference proteome</keyword>
<feature type="transmembrane region" description="Helical" evidence="6">
    <location>
        <begin position="105"/>
        <end position="126"/>
    </location>
</feature>
<organism evidence="7 8">
    <name type="scientific">Candidatus Methanocrinis alkalitolerans</name>
    <dbReference type="NCBI Taxonomy" id="3033395"/>
    <lineage>
        <taxon>Archaea</taxon>
        <taxon>Methanobacteriati</taxon>
        <taxon>Methanobacteriota</taxon>
        <taxon>Stenosarchaea group</taxon>
        <taxon>Methanomicrobia</taxon>
        <taxon>Methanotrichales</taxon>
        <taxon>Methanotrichaceae</taxon>
        <taxon>Methanocrinis</taxon>
    </lineage>
</organism>
<gene>
    <name evidence="7" type="primary">cbiQ</name>
    <name evidence="7" type="ORF">P0O24_02420</name>
</gene>
<evidence type="ECO:0000313" key="7">
    <source>
        <dbReference type="EMBL" id="MDF0592435.1"/>
    </source>
</evidence>